<dbReference type="Proteomes" id="UP000736164">
    <property type="component" value="Unassembled WGS sequence"/>
</dbReference>
<keyword evidence="4" id="KW-1185">Reference proteome</keyword>
<evidence type="ECO:0000259" key="2">
    <source>
        <dbReference type="PROSITE" id="PS50174"/>
    </source>
</evidence>
<dbReference type="InterPro" id="IPR051189">
    <property type="entry name" value="Splicing_assoc_domain"/>
</dbReference>
<dbReference type="PANTHER" id="PTHR14195">
    <property type="entry name" value="G PATCH DOMAIN CONTAINING PROTEIN 2"/>
    <property type="match status" value="1"/>
</dbReference>
<feature type="region of interest" description="Disordered" evidence="1">
    <location>
        <begin position="443"/>
        <end position="464"/>
    </location>
</feature>
<feature type="compositionally biased region" description="Basic and acidic residues" evidence="1">
    <location>
        <begin position="214"/>
        <end position="232"/>
    </location>
</feature>
<comment type="caution">
    <text evidence="3">The sequence shown here is derived from an EMBL/GenBank/DDBJ whole genome shotgun (WGS) entry which is preliminary data.</text>
</comment>
<feature type="region of interest" description="Disordered" evidence="1">
    <location>
        <begin position="47"/>
        <end position="103"/>
    </location>
</feature>
<dbReference type="GO" id="GO:0003676">
    <property type="term" value="F:nucleic acid binding"/>
    <property type="evidence" value="ECO:0007669"/>
    <property type="project" value="InterPro"/>
</dbReference>
<dbReference type="PROSITE" id="PS50174">
    <property type="entry name" value="G_PATCH"/>
    <property type="match status" value="1"/>
</dbReference>
<feature type="compositionally biased region" description="Basic and acidic residues" evidence="1">
    <location>
        <begin position="80"/>
        <end position="99"/>
    </location>
</feature>
<gene>
    <name evidence="3" type="primary">Gpatch2</name>
    <name evidence="3" type="ORF">GTO95_0018145</name>
</gene>
<evidence type="ECO:0000313" key="3">
    <source>
        <dbReference type="EMBL" id="MBN3317484.1"/>
    </source>
</evidence>
<dbReference type="SMART" id="SM00443">
    <property type="entry name" value="G_patch"/>
    <property type="match status" value="1"/>
</dbReference>
<organism evidence="3 4">
    <name type="scientific">Atractosteus spatula</name>
    <name type="common">Alligator gar</name>
    <name type="synonym">Lepisosteus spatula</name>
    <dbReference type="NCBI Taxonomy" id="7917"/>
    <lineage>
        <taxon>Eukaryota</taxon>
        <taxon>Metazoa</taxon>
        <taxon>Chordata</taxon>
        <taxon>Craniata</taxon>
        <taxon>Vertebrata</taxon>
        <taxon>Euteleostomi</taxon>
        <taxon>Actinopterygii</taxon>
        <taxon>Neopterygii</taxon>
        <taxon>Holostei</taxon>
        <taxon>Semionotiformes</taxon>
        <taxon>Lepisosteidae</taxon>
        <taxon>Atractosteus</taxon>
    </lineage>
</organism>
<sequence length="510" mass="55959">ARHFRRTMDELVHDLVSALEESSEQARGGYAEAGDHSLAVGCLLKRQARKRRGRKRRSDSACPPWEPSHYLSEGSESSLEEQHGKDYRSASHSKDHSDSDDQLLGAKRRLTSVLEAGRAKRPVWHEDPVTEGLGSRSLRRRRKVKRMAVDPPAEVASVMTLTKQPGSASQELPPQESSTKPPEHGKSKLKKRKLTASRHGQEAADEGVVVESEDTGRANKDKMDYEDQKGSDEEMSDSETSSLSNSSDGGLYTNDEGRQGDDEQSDWFYEGEPGGACGIAGVIPWWEKEDSSDLERELSDPVFNSILTGSFPLMSKEARGALKMQGTLRERCPKDLNARGSCHPTSNQSCAECSAEAVLALQSLRLRQFTPGPGCNERLARFSQDPHHHDSWFSSGARREHSQLVWDARTDRGHRKNCSLKTASRQTSVHLGSLCTGDIKRRRKAAPMGGPTTTGFVGENAPPISENNVGNRMLQSMGWTPGMGLGPDGKGIAEPIRALQRPKGAGLGFN</sequence>
<accession>A0A8J7NTC2</accession>
<feature type="compositionally biased region" description="Basic residues" evidence="1">
    <location>
        <begin position="47"/>
        <end position="57"/>
    </location>
</feature>
<feature type="non-terminal residue" evidence="3">
    <location>
        <position position="510"/>
    </location>
</feature>
<feature type="non-terminal residue" evidence="3">
    <location>
        <position position="1"/>
    </location>
</feature>
<feature type="domain" description="G-patch" evidence="2">
    <location>
        <begin position="466"/>
        <end position="510"/>
    </location>
</feature>
<evidence type="ECO:0000256" key="1">
    <source>
        <dbReference type="SAM" id="MobiDB-lite"/>
    </source>
</evidence>
<evidence type="ECO:0000313" key="4">
    <source>
        <dbReference type="Proteomes" id="UP000736164"/>
    </source>
</evidence>
<dbReference type="InterPro" id="IPR000467">
    <property type="entry name" value="G_patch_dom"/>
</dbReference>
<proteinExistence type="predicted"/>
<feature type="compositionally biased region" description="Basic residues" evidence="1">
    <location>
        <begin position="187"/>
        <end position="196"/>
    </location>
</feature>
<feature type="compositionally biased region" description="Polar residues" evidence="1">
    <location>
        <begin position="159"/>
        <end position="180"/>
    </location>
</feature>
<dbReference type="AlphaFoldDB" id="A0A8J7NTC2"/>
<feature type="compositionally biased region" description="Basic residues" evidence="1">
    <location>
        <begin position="137"/>
        <end position="146"/>
    </location>
</feature>
<dbReference type="Pfam" id="PF01585">
    <property type="entry name" value="G-patch"/>
    <property type="match status" value="1"/>
</dbReference>
<feature type="region of interest" description="Disordered" evidence="1">
    <location>
        <begin position="125"/>
        <end position="271"/>
    </location>
</feature>
<dbReference type="EMBL" id="JAAWVO010035689">
    <property type="protein sequence ID" value="MBN3317484.1"/>
    <property type="molecule type" value="Genomic_DNA"/>
</dbReference>
<protein>
    <submittedName>
        <fullName evidence="3">GPTC2 protein</fullName>
    </submittedName>
</protein>
<reference evidence="3" key="1">
    <citation type="journal article" date="2021" name="Cell">
        <title>Tracing the genetic footprints of vertebrate landing in non-teleost ray-finned fishes.</title>
        <authorList>
            <person name="Bi X."/>
            <person name="Wang K."/>
            <person name="Yang L."/>
            <person name="Pan H."/>
            <person name="Jiang H."/>
            <person name="Wei Q."/>
            <person name="Fang M."/>
            <person name="Yu H."/>
            <person name="Zhu C."/>
            <person name="Cai Y."/>
            <person name="He Y."/>
            <person name="Gan X."/>
            <person name="Zeng H."/>
            <person name="Yu D."/>
            <person name="Zhu Y."/>
            <person name="Jiang H."/>
            <person name="Qiu Q."/>
            <person name="Yang H."/>
            <person name="Zhang Y.E."/>
            <person name="Wang W."/>
            <person name="Zhu M."/>
            <person name="He S."/>
            <person name="Zhang G."/>
        </authorList>
    </citation>
    <scope>NUCLEOTIDE SEQUENCE</scope>
    <source>
        <strain evidence="3">Allg_001</strain>
    </source>
</reference>
<name>A0A8J7NTC2_ATRSP</name>
<feature type="compositionally biased region" description="Low complexity" evidence="1">
    <location>
        <begin position="238"/>
        <end position="250"/>
    </location>
</feature>